<evidence type="ECO:0000313" key="1">
    <source>
        <dbReference type="EMBL" id="KAA2251412.1"/>
    </source>
</evidence>
<gene>
    <name evidence="1" type="ORF">F0L68_37235</name>
</gene>
<dbReference type="RefSeq" id="WP_188317036.1">
    <property type="nucleotide sequence ID" value="NZ_VUOB01000079.1"/>
</dbReference>
<sequence>THLTRPTRTAASQAADYAKAAAKAANEAADQAGHAVDAAKQATDHANAASVAAKAATDAAAQATKVFDAARAADDVRLAVQADQADSDARAAFAAIDNLRGALAWDAAEAARRDAETNRLIAEATSPGADRAVVVADGRKVALRLATTGGPWTKAAATAALSGSDIEVAEFVRNGIPVAAGQDDRVILTSLALTGTEDMRAAATTALAGTDADVQTFLQNRDYDGREIDDRIQINKIMAAARAAGGTVLVQTAQEALRANTDKARRQFLSADQYTAAAQDDRIRVNKVMSAGGREVKAAAQAALDGPPTMLRQFLDIGQYAAARRDQNTAAHNALVAGLVAQATQAAAMATHDAYDAHAAAARAWGAAKDADTYARQAIDAAKDADTYAQQAAGSARDAENFARQAADSAKTAWTAATAAQDSAAQAANSAVLADASANQAAGYATNAYNKAKDAYASAKAAGKDAKDAIDAATDATKSVIAKASNEKEKQEKAGIEACKASIPDSSSKEYTQCVWLAAGTDSERATVIAIRSEACAYTLPAGSPAFQNCISMRNILSANFAPTTWMKYLPDLKNLDLRALAIGTLVTVGLVALTIVCEPCGAIAGGALLSVAPEGAALAAWLPMTAGGLLAGAEVGAGVITARAVSAQLEATTVETQAAQAKLAGQVAKIADDSSGLTTLDHIALGLESSDIEKFAKTLGARTLMNDKDWRGTVWTAGELLQVYPSSFRVSFSLDGMEGVDKGVESAVGTAILRNARQIGGATDLELAFFKDLGVLAKVDFYIGGKLQANPF</sequence>
<proteinExistence type="predicted"/>
<protein>
    <submittedName>
        <fullName evidence="1">Uncharacterized protein</fullName>
    </submittedName>
</protein>
<feature type="non-terminal residue" evidence="1">
    <location>
        <position position="1"/>
    </location>
</feature>
<reference evidence="1 2" key="2">
    <citation type="submission" date="2019-09" db="EMBL/GenBank/DDBJ databases">
        <authorList>
            <person name="Jin C."/>
        </authorList>
    </citation>
    <scope>NUCLEOTIDE SEQUENCE [LARGE SCALE GENOMIC DNA]</scope>
    <source>
        <strain evidence="1 2">AN110305</strain>
    </source>
</reference>
<dbReference type="Pfam" id="PF03752">
    <property type="entry name" value="ALF"/>
    <property type="match status" value="4"/>
</dbReference>
<dbReference type="Proteomes" id="UP000323454">
    <property type="component" value="Unassembled WGS sequence"/>
</dbReference>
<organism evidence="1 2">
    <name type="scientific">Solihabitans fulvus</name>
    <dbReference type="NCBI Taxonomy" id="1892852"/>
    <lineage>
        <taxon>Bacteria</taxon>
        <taxon>Bacillati</taxon>
        <taxon>Actinomycetota</taxon>
        <taxon>Actinomycetes</taxon>
        <taxon>Pseudonocardiales</taxon>
        <taxon>Pseudonocardiaceae</taxon>
        <taxon>Solihabitans</taxon>
    </lineage>
</organism>
<dbReference type="PANTHER" id="PTHR23242:SF9">
    <property type="entry name" value="TRANSCRIPTION FACTOR HOXA13"/>
    <property type="match status" value="1"/>
</dbReference>
<accession>A0A5B2WL54</accession>
<dbReference type="AlphaFoldDB" id="A0A5B2WL54"/>
<keyword evidence="2" id="KW-1185">Reference proteome</keyword>
<comment type="caution">
    <text evidence="1">The sequence shown here is derived from an EMBL/GenBank/DDBJ whole genome shotgun (WGS) entry which is preliminary data.</text>
</comment>
<dbReference type="EMBL" id="VUOB01000079">
    <property type="protein sequence ID" value="KAA2251412.1"/>
    <property type="molecule type" value="Genomic_DNA"/>
</dbReference>
<evidence type="ECO:0000313" key="2">
    <source>
        <dbReference type="Proteomes" id="UP000323454"/>
    </source>
</evidence>
<reference evidence="1 2" key="1">
    <citation type="submission" date="2019-09" db="EMBL/GenBank/DDBJ databases">
        <title>Goodfellowia gen. nov., a new genus of the Pseudonocardineae related to Actinoalloteichus, containing Goodfellowia coeruleoviolacea gen. nov., comb. nov. gen. nov., comb. nov.</title>
        <authorList>
            <person name="Labeda D."/>
        </authorList>
    </citation>
    <scope>NUCLEOTIDE SEQUENCE [LARGE SCALE GENOMIC DNA]</scope>
    <source>
        <strain evidence="1 2">AN110305</strain>
    </source>
</reference>
<dbReference type="PANTHER" id="PTHR23242">
    <property type="entry name" value="TRANSCRIPTION FACTOR HOXA13"/>
    <property type="match status" value="1"/>
</dbReference>
<dbReference type="InterPro" id="IPR005506">
    <property type="entry name" value="DUF312_ALF"/>
</dbReference>
<name>A0A5B2WL54_9PSEU</name>